<dbReference type="EMBL" id="CAEZYQ010000062">
    <property type="protein sequence ID" value="CAB4775290.1"/>
    <property type="molecule type" value="Genomic_DNA"/>
</dbReference>
<gene>
    <name evidence="2" type="ORF">UFOPK2761_03642</name>
</gene>
<dbReference type="AlphaFoldDB" id="A0A6J6VT50"/>
<proteinExistence type="predicted"/>
<accession>A0A6J6VT50</accession>
<organism evidence="2">
    <name type="scientific">freshwater metagenome</name>
    <dbReference type="NCBI Taxonomy" id="449393"/>
    <lineage>
        <taxon>unclassified sequences</taxon>
        <taxon>metagenomes</taxon>
        <taxon>ecological metagenomes</taxon>
    </lineage>
</organism>
<protein>
    <submittedName>
        <fullName evidence="2">Unannotated protein</fullName>
    </submittedName>
</protein>
<evidence type="ECO:0000313" key="2">
    <source>
        <dbReference type="EMBL" id="CAB4775290.1"/>
    </source>
</evidence>
<sequence>MKTSARSTGRVATATAALSTALVTGLASVLAVGLAVGTAPSASAATTVAVDGSRFGSAGLDEVRLDCNAPEVATTGRATLRHVIGNGTPLGLRAARYERTDATGGVGPVAEVDDPTTITSLRIQLRPTSVPYSVAGVVRYRPDDTDTTWWGVTTFAPDYDTAWHTVEAAQRAFEWTEVGPDGREVSSAGVQTLSSFFATRTAPGSHEVGFLLGCSGGEALFDGLSVTDASGERVFDFEGGSTSADLSLSTKTARYGSRVKARTTVRTQQSGEQLVILERRAFDGTVSQVKGEFVDQGKDVIRFKAKAGGSYRLRVPDSDDNDGSTSAWKRLRVPSKVTASPSTRSVQKGRTFKVSGSIAPSASGTVTVWRKAGGRWVKAASSRWSGGRFALAVKATTTGSQVYRVRTSKTDRNDPGTSGTFGVRVTAPPTSGGGGGSTGGGGGGGGGTGGGDGGGGGGGNNPPEGPQRPLG</sequence>
<feature type="region of interest" description="Disordered" evidence="1">
    <location>
        <begin position="403"/>
        <end position="471"/>
    </location>
</feature>
<name>A0A6J6VT50_9ZZZZ</name>
<reference evidence="2" key="1">
    <citation type="submission" date="2020-05" db="EMBL/GenBank/DDBJ databases">
        <authorList>
            <person name="Chiriac C."/>
            <person name="Salcher M."/>
            <person name="Ghai R."/>
            <person name="Kavagutti S V."/>
        </authorList>
    </citation>
    <scope>NUCLEOTIDE SEQUENCE</scope>
</reference>
<feature type="compositionally biased region" description="Gly residues" evidence="1">
    <location>
        <begin position="431"/>
        <end position="460"/>
    </location>
</feature>
<evidence type="ECO:0000256" key="1">
    <source>
        <dbReference type="SAM" id="MobiDB-lite"/>
    </source>
</evidence>